<dbReference type="SUPFAM" id="SSF52833">
    <property type="entry name" value="Thioredoxin-like"/>
    <property type="match status" value="1"/>
</dbReference>
<organism evidence="1 2">
    <name type="scientific">Acidithiobacillus thiooxidans</name>
    <name type="common">Thiobacillus thiooxidans</name>
    <dbReference type="NCBI Taxonomy" id="930"/>
    <lineage>
        <taxon>Bacteria</taxon>
        <taxon>Pseudomonadati</taxon>
        <taxon>Pseudomonadota</taxon>
        <taxon>Acidithiobacillia</taxon>
        <taxon>Acidithiobacillales</taxon>
        <taxon>Acidithiobacillaceae</taxon>
        <taxon>Acidithiobacillus</taxon>
    </lineage>
</organism>
<dbReference type="Proteomes" id="UP000095008">
    <property type="component" value="Unassembled WGS sequence"/>
</dbReference>
<reference evidence="1" key="1">
    <citation type="journal article" date="2016" name="Int. J. Mol. Sci.">
        <title>Comparative genomics of the extreme acidophile Acidithiobacillus thiooxidans reveals intraspecific divergence and niche adaptation.</title>
        <authorList>
            <person name="Zhang X."/>
            <person name="Feng X."/>
            <person name="Tao J."/>
            <person name="Ma L."/>
            <person name="Xiao Y."/>
            <person name="Liang Y."/>
            <person name="Liu X."/>
            <person name="Yin H."/>
        </authorList>
    </citation>
    <scope>NUCLEOTIDE SEQUENCE [LARGE SCALE GENOMIC DNA]</scope>
    <source>
        <strain evidence="1">DXS-W</strain>
    </source>
</reference>
<dbReference type="AlphaFoldDB" id="A0A1C2I666"/>
<keyword evidence="2" id="KW-1185">Reference proteome</keyword>
<comment type="caution">
    <text evidence="1">The sequence shown here is derived from an EMBL/GenBank/DDBJ whole genome shotgun (WGS) entry which is preliminary data.</text>
</comment>
<dbReference type="Gene3D" id="3.40.30.10">
    <property type="entry name" value="Glutaredoxin"/>
    <property type="match status" value="1"/>
</dbReference>
<name>A0A1C2I666_ACITH</name>
<dbReference type="InterPro" id="IPR036249">
    <property type="entry name" value="Thioredoxin-like_sf"/>
</dbReference>
<dbReference type="PANTHER" id="PTHR13887">
    <property type="entry name" value="GLUTATHIONE S-TRANSFERASE KAPPA"/>
    <property type="match status" value="1"/>
</dbReference>
<proteinExistence type="predicted"/>
<dbReference type="Pfam" id="PF13743">
    <property type="entry name" value="Thioredoxin_5"/>
    <property type="match status" value="1"/>
</dbReference>
<dbReference type="RefSeq" id="WP_065974262.1">
    <property type="nucleotide sequence ID" value="NZ_LWRY01000133.1"/>
</dbReference>
<sequence>MPENTNRITVDFFHDTVCCWCFNMSFRMRTLADEFDLDIRHRTFVLQDSVEAMRRHWGSPEQARTRILEHWDACREVSDRPEMINVDAMSNAGFDYPHGFQAALACKAAERLSGQAAHWDMFDAIQRAHFTEARNIADVDVLLDVAQSLGYQISRFDAEMNTPMTFADVQAC</sequence>
<gene>
    <name evidence="1" type="ORF">A6M23_11805</name>
</gene>
<protein>
    <submittedName>
        <fullName evidence="1">Disulfide bond formation protein DsbA</fullName>
    </submittedName>
</protein>
<evidence type="ECO:0000313" key="2">
    <source>
        <dbReference type="Proteomes" id="UP000095008"/>
    </source>
</evidence>
<dbReference type="EMBL" id="LWRY01000133">
    <property type="protein sequence ID" value="OCX71489.1"/>
    <property type="molecule type" value="Genomic_DNA"/>
</dbReference>
<dbReference type="OrthoDB" id="9813770at2"/>
<accession>A0A1C2I666</accession>
<evidence type="ECO:0000313" key="1">
    <source>
        <dbReference type="EMBL" id="OCX71489.1"/>
    </source>
</evidence>